<dbReference type="HOGENOM" id="CLU_2590359_0_0_1"/>
<dbReference type="VEuPathDB" id="MicrosporidiaDB:NBO_57g0004"/>
<keyword evidence="2" id="KW-1185">Reference proteome</keyword>
<proteinExistence type="predicted"/>
<organism evidence="1 2">
    <name type="scientific">Nosema bombycis (strain CQ1 / CVCC 102059)</name>
    <name type="common">Microsporidian parasite</name>
    <name type="synonym">Pebrine of silkworm</name>
    <dbReference type="NCBI Taxonomy" id="578461"/>
    <lineage>
        <taxon>Eukaryota</taxon>
        <taxon>Fungi</taxon>
        <taxon>Fungi incertae sedis</taxon>
        <taxon>Microsporidia</taxon>
        <taxon>Nosematidae</taxon>
        <taxon>Nosema</taxon>
    </lineage>
</organism>
<protein>
    <submittedName>
        <fullName evidence="1">Uncharacterized protein</fullName>
    </submittedName>
</protein>
<sequence>MHERIPGFEVPKYLEKLMSKSATKILFNISENIDVFPGLHDEYPCTLLKLKNHLRNYFEKYNFSEQSIERLTFLCFEMDV</sequence>
<dbReference type="EMBL" id="KB908965">
    <property type="protein sequence ID" value="EOB13827.1"/>
    <property type="molecule type" value="Genomic_DNA"/>
</dbReference>
<gene>
    <name evidence="1" type="ORF">NBO_57g0004</name>
</gene>
<evidence type="ECO:0000313" key="1">
    <source>
        <dbReference type="EMBL" id="EOB13827.1"/>
    </source>
</evidence>
<dbReference type="AlphaFoldDB" id="R0KUD2"/>
<reference evidence="1 2" key="1">
    <citation type="journal article" date="2013" name="BMC Genomics">
        <title>Comparative genomics of parasitic silkworm microsporidia reveal an association between genome expansion and host adaptation.</title>
        <authorList>
            <person name="Pan G."/>
            <person name="Xu J."/>
            <person name="Li T."/>
            <person name="Xia Q."/>
            <person name="Liu S.L."/>
            <person name="Zhang G."/>
            <person name="Li S."/>
            <person name="Li C."/>
            <person name="Liu H."/>
            <person name="Yang L."/>
            <person name="Liu T."/>
            <person name="Zhang X."/>
            <person name="Wu Z."/>
            <person name="Fan W."/>
            <person name="Dang X."/>
            <person name="Xiang H."/>
            <person name="Tao M."/>
            <person name="Li Y."/>
            <person name="Hu J."/>
            <person name="Li Z."/>
            <person name="Lin L."/>
            <person name="Luo J."/>
            <person name="Geng L."/>
            <person name="Wang L."/>
            <person name="Long M."/>
            <person name="Wan Y."/>
            <person name="He N."/>
            <person name="Zhang Z."/>
            <person name="Lu C."/>
            <person name="Keeling P.J."/>
            <person name="Wang J."/>
            <person name="Xiang Z."/>
            <person name="Zhou Z."/>
        </authorList>
    </citation>
    <scope>NUCLEOTIDE SEQUENCE [LARGE SCALE GENOMIC DNA]</scope>
    <source>
        <strain evidence="2">CQ1 / CVCC 102059</strain>
    </source>
</reference>
<evidence type="ECO:0000313" key="2">
    <source>
        <dbReference type="Proteomes" id="UP000016927"/>
    </source>
</evidence>
<accession>R0KUD2</accession>
<name>R0KUD2_NOSB1</name>
<dbReference type="Proteomes" id="UP000016927">
    <property type="component" value="Unassembled WGS sequence"/>
</dbReference>